<dbReference type="Proteomes" id="UP001472677">
    <property type="component" value="Unassembled WGS sequence"/>
</dbReference>
<reference evidence="2 3" key="1">
    <citation type="journal article" date="2024" name="G3 (Bethesda)">
        <title>Genome assembly of Hibiscus sabdariffa L. provides insights into metabolisms of medicinal natural products.</title>
        <authorList>
            <person name="Kim T."/>
        </authorList>
    </citation>
    <scope>NUCLEOTIDE SEQUENCE [LARGE SCALE GENOMIC DNA]</scope>
    <source>
        <strain evidence="2">TK-2024</strain>
        <tissue evidence="2">Old leaves</tissue>
    </source>
</reference>
<proteinExistence type="predicted"/>
<organism evidence="2 3">
    <name type="scientific">Hibiscus sabdariffa</name>
    <name type="common">roselle</name>
    <dbReference type="NCBI Taxonomy" id="183260"/>
    <lineage>
        <taxon>Eukaryota</taxon>
        <taxon>Viridiplantae</taxon>
        <taxon>Streptophyta</taxon>
        <taxon>Embryophyta</taxon>
        <taxon>Tracheophyta</taxon>
        <taxon>Spermatophyta</taxon>
        <taxon>Magnoliopsida</taxon>
        <taxon>eudicotyledons</taxon>
        <taxon>Gunneridae</taxon>
        <taxon>Pentapetalae</taxon>
        <taxon>rosids</taxon>
        <taxon>malvids</taxon>
        <taxon>Malvales</taxon>
        <taxon>Malvaceae</taxon>
        <taxon>Malvoideae</taxon>
        <taxon>Hibiscus</taxon>
    </lineage>
</organism>
<keyword evidence="3" id="KW-1185">Reference proteome</keyword>
<evidence type="ECO:0000256" key="1">
    <source>
        <dbReference type="SAM" id="SignalP"/>
    </source>
</evidence>
<evidence type="ECO:0008006" key="4">
    <source>
        <dbReference type="Google" id="ProtNLM"/>
    </source>
</evidence>
<accession>A0ABR2CK11</accession>
<dbReference type="EMBL" id="JBBPBM010000049">
    <property type="protein sequence ID" value="KAK8519998.1"/>
    <property type="molecule type" value="Genomic_DNA"/>
</dbReference>
<feature type="chain" id="PRO_5045483192" description="Secreted protein" evidence="1">
    <location>
        <begin position="18"/>
        <end position="101"/>
    </location>
</feature>
<keyword evidence="1" id="KW-0732">Signal</keyword>
<gene>
    <name evidence="2" type="ORF">V6N12_003964</name>
</gene>
<evidence type="ECO:0000313" key="2">
    <source>
        <dbReference type="EMBL" id="KAK8519998.1"/>
    </source>
</evidence>
<protein>
    <recommendedName>
        <fullName evidence="4">Secreted protein</fullName>
    </recommendedName>
</protein>
<evidence type="ECO:0000313" key="3">
    <source>
        <dbReference type="Proteomes" id="UP001472677"/>
    </source>
</evidence>
<sequence length="101" mass="11839">MLCTFTAALLMITVISKWDFQASSLIVAMDRNYSYLVILPPQRNYYGSAGSPIEVELRWGKSRRGVKKEDKGIRRMRMRMRGRSHCYCVAHFLFIDVMNVW</sequence>
<feature type="signal peptide" evidence="1">
    <location>
        <begin position="1"/>
        <end position="17"/>
    </location>
</feature>
<name>A0ABR2CK11_9ROSI</name>
<comment type="caution">
    <text evidence="2">The sequence shown here is derived from an EMBL/GenBank/DDBJ whole genome shotgun (WGS) entry which is preliminary data.</text>
</comment>